<dbReference type="AlphaFoldDB" id="A0A8T2NWU4"/>
<feature type="region of interest" description="Disordered" evidence="15">
    <location>
        <begin position="1"/>
        <end position="49"/>
    </location>
</feature>
<dbReference type="PROSITE" id="PS50127">
    <property type="entry name" value="UBC_2"/>
    <property type="match status" value="1"/>
</dbReference>
<dbReference type="OrthoDB" id="47801at2759"/>
<feature type="compositionally biased region" description="Low complexity" evidence="15">
    <location>
        <begin position="385"/>
        <end position="401"/>
    </location>
</feature>
<dbReference type="CDD" id="cd23809">
    <property type="entry name" value="UBCc_UBE2Z"/>
    <property type="match status" value="1"/>
</dbReference>
<proteinExistence type="predicted"/>
<organism evidence="17 18">
    <name type="scientific">Albula glossodonta</name>
    <name type="common">roundjaw bonefish</name>
    <dbReference type="NCBI Taxonomy" id="121402"/>
    <lineage>
        <taxon>Eukaryota</taxon>
        <taxon>Metazoa</taxon>
        <taxon>Chordata</taxon>
        <taxon>Craniata</taxon>
        <taxon>Vertebrata</taxon>
        <taxon>Euteleostomi</taxon>
        <taxon>Actinopterygii</taxon>
        <taxon>Neopterygii</taxon>
        <taxon>Teleostei</taxon>
        <taxon>Albuliformes</taxon>
        <taxon>Albulidae</taxon>
        <taxon>Albula</taxon>
    </lineage>
</organism>
<evidence type="ECO:0000256" key="8">
    <source>
        <dbReference type="ARBA" id="ARBA00022786"/>
    </source>
</evidence>
<dbReference type="SUPFAM" id="SSF54495">
    <property type="entry name" value="UBC-like"/>
    <property type="match status" value="1"/>
</dbReference>
<comment type="caution">
    <text evidence="17">The sequence shown here is derived from an EMBL/GenBank/DDBJ whole genome shotgun (WGS) entry which is preliminary data.</text>
</comment>
<dbReference type="GO" id="GO:0005737">
    <property type="term" value="C:cytoplasm"/>
    <property type="evidence" value="ECO:0007669"/>
    <property type="project" value="UniProtKB-SubCell"/>
</dbReference>
<dbReference type="EMBL" id="JAFBMS010000022">
    <property type="protein sequence ID" value="KAG9343760.1"/>
    <property type="molecule type" value="Genomic_DNA"/>
</dbReference>
<evidence type="ECO:0000313" key="18">
    <source>
        <dbReference type="Proteomes" id="UP000824540"/>
    </source>
</evidence>
<keyword evidence="7" id="KW-0547">Nucleotide-binding</keyword>
<accession>A0A8T2NWU4</accession>
<keyword evidence="10" id="KW-0539">Nucleus</keyword>
<evidence type="ECO:0000256" key="1">
    <source>
        <dbReference type="ARBA" id="ARBA00004123"/>
    </source>
</evidence>
<evidence type="ECO:0000256" key="4">
    <source>
        <dbReference type="ARBA" id="ARBA00022490"/>
    </source>
</evidence>
<keyword evidence="9" id="KW-0067">ATP-binding</keyword>
<dbReference type="EC" id="2.3.2.23" evidence="3"/>
<feature type="compositionally biased region" description="Low complexity" evidence="15">
    <location>
        <begin position="34"/>
        <end position="49"/>
    </location>
</feature>
<feature type="region of interest" description="Disordered" evidence="15">
    <location>
        <begin position="372"/>
        <end position="401"/>
    </location>
</feature>
<sequence>MADSTGEEEIGLTSGTSQSSETQQLVPSLGNSVPGHSSGASPGSPSPAAAAETGLTVVAPGIADMTTSSVGSGFGTAIGVLGTAVGTAILAPSSATPTVLPQSIGLGVTGTPNLAGAGLLSHIHSTFWDPTVSTDWDNEKPSQQCVLRIKRDIMSIYKEPPPGMFVVPDPHDMTKIHALITGPFDTPYEGGFFLFLFRCPPDYPIHPPRVKLITTGNNTVRFNPNFYRNGKVCLSILGTWTGPAWSPAQSISSVLISIQSLMTENPYHNEPGFEQERHPGDSKNYNECIRHETLRVAVCDMLDGKCPCPEALWSVMEKSFLEYYDFYEGVCKERLHLQGQTMQDPFGEKRGHFDYQSLLTHLQATQQRIREKCRLEDNDADTDSDTSSSGTDPDSQGSSKP</sequence>
<dbReference type="SMART" id="SM00212">
    <property type="entry name" value="UBCc"/>
    <property type="match status" value="1"/>
</dbReference>
<keyword evidence="5" id="KW-0808">Transferase</keyword>
<evidence type="ECO:0000256" key="11">
    <source>
        <dbReference type="ARBA" id="ARBA00039894"/>
    </source>
</evidence>
<dbReference type="FunFam" id="3.10.110.10:FF:000046">
    <property type="entry name" value="Ubiquitin-conjugating enzyme E2 Z"/>
    <property type="match status" value="1"/>
</dbReference>
<keyword evidence="6" id="KW-0053">Apoptosis</keyword>
<feature type="compositionally biased region" description="Low complexity" evidence="15">
    <location>
        <begin position="13"/>
        <end position="24"/>
    </location>
</feature>
<dbReference type="GO" id="GO:0005524">
    <property type="term" value="F:ATP binding"/>
    <property type="evidence" value="ECO:0007669"/>
    <property type="project" value="UniProtKB-KW"/>
</dbReference>
<dbReference type="GO" id="GO:0043066">
    <property type="term" value="P:negative regulation of apoptotic process"/>
    <property type="evidence" value="ECO:0007669"/>
    <property type="project" value="TreeGrafter"/>
</dbReference>
<evidence type="ECO:0000256" key="12">
    <source>
        <dbReference type="ARBA" id="ARBA00041798"/>
    </source>
</evidence>
<keyword evidence="8" id="KW-0833">Ubl conjugation pathway</keyword>
<evidence type="ECO:0000256" key="3">
    <source>
        <dbReference type="ARBA" id="ARBA00012486"/>
    </source>
</evidence>
<gene>
    <name evidence="17" type="ORF">JZ751_013141</name>
</gene>
<dbReference type="InterPro" id="IPR016135">
    <property type="entry name" value="UBQ-conjugating_enzyme/RWD"/>
</dbReference>
<evidence type="ECO:0000256" key="13">
    <source>
        <dbReference type="ARBA" id="ARBA00042316"/>
    </source>
</evidence>
<feature type="compositionally biased region" description="Acidic residues" evidence="15">
    <location>
        <begin position="1"/>
        <end position="10"/>
    </location>
</feature>
<dbReference type="GO" id="GO:0006915">
    <property type="term" value="P:apoptotic process"/>
    <property type="evidence" value="ECO:0007669"/>
    <property type="project" value="UniProtKB-KW"/>
</dbReference>
<evidence type="ECO:0000256" key="15">
    <source>
        <dbReference type="SAM" id="MobiDB-lite"/>
    </source>
</evidence>
<dbReference type="GO" id="GO:0061631">
    <property type="term" value="F:ubiquitin conjugating enzyme activity"/>
    <property type="evidence" value="ECO:0007669"/>
    <property type="project" value="UniProtKB-EC"/>
</dbReference>
<evidence type="ECO:0000256" key="7">
    <source>
        <dbReference type="ARBA" id="ARBA00022741"/>
    </source>
</evidence>
<evidence type="ECO:0000256" key="2">
    <source>
        <dbReference type="ARBA" id="ARBA00004496"/>
    </source>
</evidence>
<dbReference type="GO" id="GO:0005634">
    <property type="term" value="C:nucleus"/>
    <property type="evidence" value="ECO:0007669"/>
    <property type="project" value="UniProtKB-SubCell"/>
</dbReference>
<dbReference type="Proteomes" id="UP000824540">
    <property type="component" value="Unassembled WGS sequence"/>
</dbReference>
<evidence type="ECO:0000256" key="5">
    <source>
        <dbReference type="ARBA" id="ARBA00022679"/>
    </source>
</evidence>
<evidence type="ECO:0000256" key="6">
    <source>
        <dbReference type="ARBA" id="ARBA00022703"/>
    </source>
</evidence>
<feature type="domain" description="UBC core" evidence="16">
    <location>
        <begin position="144"/>
        <end position="298"/>
    </location>
</feature>
<dbReference type="PANTHER" id="PTHR46116:SF26">
    <property type="entry name" value="UBIQUITIN-CONJUGATING ENZYME E2 Z"/>
    <property type="match status" value="1"/>
</dbReference>
<evidence type="ECO:0000256" key="10">
    <source>
        <dbReference type="ARBA" id="ARBA00023242"/>
    </source>
</evidence>
<evidence type="ECO:0000256" key="9">
    <source>
        <dbReference type="ARBA" id="ARBA00022840"/>
    </source>
</evidence>
<name>A0A8T2NWU4_9TELE</name>
<dbReference type="Gene3D" id="3.10.110.10">
    <property type="entry name" value="Ubiquitin Conjugating Enzyme"/>
    <property type="match status" value="1"/>
</dbReference>
<protein>
    <recommendedName>
        <fullName evidence="11">Ubiquitin-conjugating enzyme E2 Z</fullName>
        <ecNumber evidence="3">2.3.2.23</ecNumber>
    </recommendedName>
    <alternativeName>
        <fullName evidence="12">E2 ubiquitin-conjugating enzyme Z</fullName>
    </alternativeName>
    <alternativeName>
        <fullName evidence="14">Ubiquitin carrier protein Z</fullName>
    </alternativeName>
    <alternativeName>
        <fullName evidence="13">Ubiquitin-protein ligase Z</fullName>
    </alternativeName>
</protein>
<keyword evidence="18" id="KW-1185">Reference proteome</keyword>
<keyword evidence="4" id="KW-0963">Cytoplasm</keyword>
<dbReference type="Pfam" id="PF00179">
    <property type="entry name" value="UQ_con"/>
    <property type="match status" value="1"/>
</dbReference>
<evidence type="ECO:0000313" key="17">
    <source>
        <dbReference type="EMBL" id="KAG9343760.1"/>
    </source>
</evidence>
<evidence type="ECO:0000259" key="16">
    <source>
        <dbReference type="PROSITE" id="PS50127"/>
    </source>
</evidence>
<dbReference type="GO" id="GO:0004869">
    <property type="term" value="F:cysteine-type endopeptidase inhibitor activity"/>
    <property type="evidence" value="ECO:0007669"/>
    <property type="project" value="TreeGrafter"/>
</dbReference>
<dbReference type="InterPro" id="IPR000608">
    <property type="entry name" value="UBC"/>
</dbReference>
<evidence type="ECO:0000256" key="14">
    <source>
        <dbReference type="ARBA" id="ARBA00042401"/>
    </source>
</evidence>
<comment type="subcellular location">
    <subcellularLocation>
        <location evidence="2">Cytoplasm</location>
    </subcellularLocation>
    <subcellularLocation>
        <location evidence="1">Nucleus</location>
    </subcellularLocation>
</comment>
<dbReference type="PANTHER" id="PTHR46116">
    <property type="entry name" value="(E3-INDEPENDENT) E2 UBIQUITIN-CONJUGATING ENZYME"/>
    <property type="match status" value="1"/>
</dbReference>
<reference evidence="17" key="1">
    <citation type="thesis" date="2021" institute="BYU ScholarsArchive" country="Provo, UT, USA">
        <title>Applications of and Algorithms for Genome Assembly and Genomic Analyses with an Emphasis on Marine Teleosts.</title>
        <authorList>
            <person name="Pickett B.D."/>
        </authorList>
    </citation>
    <scope>NUCLEOTIDE SEQUENCE</scope>
    <source>
        <strain evidence="17">HI-2016</strain>
    </source>
</reference>